<evidence type="ECO:0000313" key="12">
    <source>
        <dbReference type="Proteomes" id="UP000283474"/>
    </source>
</evidence>
<protein>
    <recommendedName>
        <fullName evidence="9">TRAP transporter small permease protein</fullName>
    </recommendedName>
</protein>
<evidence type="ECO:0000256" key="2">
    <source>
        <dbReference type="ARBA" id="ARBA00022448"/>
    </source>
</evidence>
<evidence type="ECO:0000256" key="1">
    <source>
        <dbReference type="ARBA" id="ARBA00004429"/>
    </source>
</evidence>
<evidence type="ECO:0000256" key="6">
    <source>
        <dbReference type="ARBA" id="ARBA00022989"/>
    </source>
</evidence>
<dbReference type="GO" id="GO:0005886">
    <property type="term" value="C:plasma membrane"/>
    <property type="evidence" value="ECO:0007669"/>
    <property type="project" value="UniProtKB-SubCell"/>
</dbReference>
<dbReference type="OrthoDB" id="8689170at2"/>
<keyword evidence="12" id="KW-1185">Reference proteome</keyword>
<accession>A0A410GFI5</accession>
<dbReference type="RefSeq" id="WP_128356052.1">
    <property type="nucleotide sequence ID" value="NZ_CP022987.1"/>
</dbReference>
<keyword evidence="6 9" id="KW-1133">Transmembrane helix</keyword>
<evidence type="ECO:0000256" key="8">
    <source>
        <dbReference type="ARBA" id="ARBA00038436"/>
    </source>
</evidence>
<dbReference type="GO" id="GO:0015740">
    <property type="term" value="P:C4-dicarboxylate transport"/>
    <property type="evidence" value="ECO:0007669"/>
    <property type="project" value="TreeGrafter"/>
</dbReference>
<feature type="domain" description="Tripartite ATP-independent periplasmic transporters DctQ component" evidence="10">
    <location>
        <begin position="20"/>
        <end position="148"/>
    </location>
</feature>
<dbReference type="InterPro" id="IPR007387">
    <property type="entry name" value="TRAP_DctQ"/>
</dbReference>
<dbReference type="Proteomes" id="UP000283474">
    <property type="component" value="Chromosome"/>
</dbReference>
<comment type="subunit">
    <text evidence="9">The complex comprises the extracytoplasmic solute receptor protein and the two transmembrane proteins.</text>
</comment>
<keyword evidence="3" id="KW-1003">Cell membrane</keyword>
<dbReference type="EMBL" id="CP022987">
    <property type="protein sequence ID" value="QAA95063.1"/>
    <property type="molecule type" value="Genomic_DNA"/>
</dbReference>
<comment type="subcellular location">
    <subcellularLocation>
        <location evidence="1 9">Cell inner membrane</location>
        <topology evidence="1 9">Multi-pass membrane protein</topology>
    </subcellularLocation>
</comment>
<evidence type="ECO:0000256" key="3">
    <source>
        <dbReference type="ARBA" id="ARBA00022475"/>
    </source>
</evidence>
<evidence type="ECO:0000313" key="11">
    <source>
        <dbReference type="EMBL" id="QAA95063.1"/>
    </source>
</evidence>
<keyword evidence="2 9" id="KW-0813">Transport</keyword>
<comment type="function">
    <text evidence="9">Part of the tripartite ATP-independent periplasmic (TRAP) transport system.</text>
</comment>
<evidence type="ECO:0000256" key="9">
    <source>
        <dbReference type="RuleBase" id="RU369079"/>
    </source>
</evidence>
<proteinExistence type="inferred from homology"/>
<evidence type="ECO:0000256" key="4">
    <source>
        <dbReference type="ARBA" id="ARBA00022519"/>
    </source>
</evidence>
<feature type="transmembrane region" description="Helical" evidence="9">
    <location>
        <begin position="49"/>
        <end position="72"/>
    </location>
</feature>
<keyword evidence="5 9" id="KW-0812">Transmembrane</keyword>
<dbReference type="KEGG" id="pus:CKA81_15235"/>
<comment type="similarity">
    <text evidence="8 9">Belongs to the TRAP transporter small permease family.</text>
</comment>
<dbReference type="PANTHER" id="PTHR35011:SF2">
    <property type="entry name" value="2,3-DIKETO-L-GULONATE TRAP TRANSPORTER SMALL PERMEASE PROTEIN YIAM"/>
    <property type="match status" value="1"/>
</dbReference>
<dbReference type="InterPro" id="IPR055348">
    <property type="entry name" value="DctQ"/>
</dbReference>
<reference evidence="11 12" key="1">
    <citation type="submission" date="2017-08" db="EMBL/GenBank/DDBJ databases">
        <authorList>
            <person name="Park S.-J."/>
            <person name="Kim H."/>
        </authorList>
    </citation>
    <scope>NUCLEOTIDE SEQUENCE [LARGE SCALE GENOMIC DNA]</scope>
    <source>
        <strain evidence="12">ye3</strain>
    </source>
</reference>
<feature type="transmembrane region" description="Helical" evidence="9">
    <location>
        <begin position="84"/>
        <end position="104"/>
    </location>
</feature>
<keyword evidence="4 9" id="KW-0997">Cell inner membrane</keyword>
<dbReference type="GO" id="GO:0022857">
    <property type="term" value="F:transmembrane transporter activity"/>
    <property type="evidence" value="ECO:0007669"/>
    <property type="project" value="UniProtKB-UniRule"/>
</dbReference>
<gene>
    <name evidence="11" type="ORF">CKA81_15235</name>
</gene>
<organism evidence="11 12">
    <name type="scientific">Pollutimonas thiosulfatoxidans</name>
    <dbReference type="NCBI Taxonomy" id="2028345"/>
    <lineage>
        <taxon>Bacteria</taxon>
        <taxon>Pseudomonadati</taxon>
        <taxon>Pseudomonadota</taxon>
        <taxon>Betaproteobacteria</taxon>
        <taxon>Burkholderiales</taxon>
        <taxon>Alcaligenaceae</taxon>
        <taxon>Pollutimonas</taxon>
    </lineage>
</organism>
<keyword evidence="7 9" id="KW-0472">Membrane</keyword>
<feature type="transmembrane region" description="Helical" evidence="9">
    <location>
        <begin position="124"/>
        <end position="148"/>
    </location>
</feature>
<sequence>MYKRIVKIETWLSLLLLVAMFVLIVVQVISRYLFEHPFSWTEELARYAMIWMIFVASVHLTSTGEHIVITLIDSIVPAAAVKWVIALSYLIVASTCLVLMVPGWTFVSRMFMATSPAMSIPMGWVYLASLSGMFLIMIQSLANIILIACGRIDGSIRLDEPVTAELGGKSI</sequence>
<dbReference type="Pfam" id="PF04290">
    <property type="entry name" value="DctQ"/>
    <property type="match status" value="1"/>
</dbReference>
<dbReference type="PANTHER" id="PTHR35011">
    <property type="entry name" value="2,3-DIKETO-L-GULONATE TRAP TRANSPORTER SMALL PERMEASE PROTEIN YIAM"/>
    <property type="match status" value="1"/>
</dbReference>
<name>A0A410GFI5_9BURK</name>
<dbReference type="AlphaFoldDB" id="A0A410GFI5"/>
<feature type="transmembrane region" description="Helical" evidence="9">
    <location>
        <begin position="12"/>
        <end position="29"/>
    </location>
</feature>
<evidence type="ECO:0000256" key="5">
    <source>
        <dbReference type="ARBA" id="ARBA00022692"/>
    </source>
</evidence>
<evidence type="ECO:0000256" key="7">
    <source>
        <dbReference type="ARBA" id="ARBA00023136"/>
    </source>
</evidence>
<evidence type="ECO:0000259" key="10">
    <source>
        <dbReference type="Pfam" id="PF04290"/>
    </source>
</evidence>